<feature type="region of interest" description="Disordered" evidence="1">
    <location>
        <begin position="141"/>
        <end position="173"/>
    </location>
</feature>
<dbReference type="PRINTS" id="PR00598">
    <property type="entry name" value="HTHMARR"/>
</dbReference>
<evidence type="ECO:0000313" key="4">
    <source>
        <dbReference type="Proteomes" id="UP001332192"/>
    </source>
</evidence>
<dbReference type="PANTHER" id="PTHR33164:SF43">
    <property type="entry name" value="HTH-TYPE TRANSCRIPTIONAL REPRESSOR YETL"/>
    <property type="match status" value="1"/>
</dbReference>
<dbReference type="EMBL" id="CP141615">
    <property type="protein sequence ID" value="WRP16952.1"/>
    <property type="molecule type" value="Genomic_DNA"/>
</dbReference>
<gene>
    <name evidence="3" type="ORF">U7230_12800</name>
</gene>
<evidence type="ECO:0000259" key="2">
    <source>
        <dbReference type="PROSITE" id="PS50995"/>
    </source>
</evidence>
<feature type="compositionally biased region" description="Low complexity" evidence="1">
    <location>
        <begin position="141"/>
        <end position="150"/>
    </location>
</feature>
<name>A0ABZ1BW04_9FIRM</name>
<dbReference type="RefSeq" id="WP_324716224.1">
    <property type="nucleotide sequence ID" value="NZ_CP141615.1"/>
</dbReference>
<keyword evidence="4" id="KW-1185">Reference proteome</keyword>
<dbReference type="SUPFAM" id="SSF46785">
    <property type="entry name" value="Winged helix' DNA-binding domain"/>
    <property type="match status" value="1"/>
</dbReference>
<dbReference type="Pfam" id="PF12802">
    <property type="entry name" value="MarR_2"/>
    <property type="match status" value="1"/>
</dbReference>
<feature type="domain" description="HTH marR-type" evidence="2">
    <location>
        <begin position="1"/>
        <end position="138"/>
    </location>
</feature>
<dbReference type="PROSITE" id="PS50995">
    <property type="entry name" value="HTH_MARR_2"/>
    <property type="match status" value="1"/>
</dbReference>
<proteinExistence type="predicted"/>
<dbReference type="InterPro" id="IPR039422">
    <property type="entry name" value="MarR/SlyA-like"/>
</dbReference>
<dbReference type="InterPro" id="IPR000835">
    <property type="entry name" value="HTH_MarR-typ"/>
</dbReference>
<accession>A0ABZ1BW04</accession>
<dbReference type="PANTHER" id="PTHR33164">
    <property type="entry name" value="TRANSCRIPTIONAL REGULATOR, MARR FAMILY"/>
    <property type="match status" value="1"/>
</dbReference>
<organism evidence="3 4">
    <name type="scientific">Carboxydichorda subterranea</name>
    <dbReference type="NCBI Taxonomy" id="3109565"/>
    <lineage>
        <taxon>Bacteria</taxon>
        <taxon>Bacillati</taxon>
        <taxon>Bacillota</taxon>
        <taxon>Limnochordia</taxon>
        <taxon>Limnochordales</taxon>
        <taxon>Geochordaceae</taxon>
        <taxon>Carboxydichorda</taxon>
    </lineage>
</organism>
<dbReference type="SMART" id="SM00347">
    <property type="entry name" value="HTH_MARR"/>
    <property type="match status" value="1"/>
</dbReference>
<evidence type="ECO:0000256" key="1">
    <source>
        <dbReference type="SAM" id="MobiDB-lite"/>
    </source>
</evidence>
<evidence type="ECO:0000313" key="3">
    <source>
        <dbReference type="EMBL" id="WRP16952.1"/>
    </source>
</evidence>
<reference evidence="3 4" key="1">
    <citation type="journal article" date="2024" name="Front. Microbiol.">
        <title>Novel thermophilic genera Geochorda gen. nov. and Carboxydochorda gen. nov. from the deep terrestrial subsurface reveal the ecophysiological diversity in the class Limnochordia.</title>
        <authorList>
            <person name="Karnachuk O.V."/>
            <person name="Lukina A.P."/>
            <person name="Avakyan M.R."/>
            <person name="Kadnikov V.V."/>
            <person name="Begmatov S."/>
            <person name="Beletsky A.V."/>
            <person name="Vlasova K.G."/>
            <person name="Novikov A.A."/>
            <person name="Shcherbakova V.A."/>
            <person name="Mardanov A.V."/>
            <person name="Ravin N.V."/>
        </authorList>
    </citation>
    <scope>NUCLEOTIDE SEQUENCE [LARGE SCALE GENOMIC DNA]</scope>
    <source>
        <strain evidence="3 4">L945</strain>
    </source>
</reference>
<dbReference type="InterPro" id="IPR036388">
    <property type="entry name" value="WH-like_DNA-bd_sf"/>
</dbReference>
<dbReference type="Proteomes" id="UP001332192">
    <property type="component" value="Chromosome"/>
</dbReference>
<sequence>MQEEQARAWLARVHDLMVQLRQQWRRGERRENLSWPQWYLLRHLQRHGAAQPFQLADVLGVTRSTLTGLLDGLEEKGYARRRPDPEDRRAVRVEITGEGRRALERFERRTRQALMEALMGLEAEQAEILVKVMERFASAWSRAESSQSASEEGDEHDDPARARGALAADQRRA</sequence>
<protein>
    <submittedName>
        <fullName evidence="3">MarR family transcriptional regulator</fullName>
    </submittedName>
</protein>
<dbReference type="Gene3D" id="1.10.10.10">
    <property type="entry name" value="Winged helix-like DNA-binding domain superfamily/Winged helix DNA-binding domain"/>
    <property type="match status" value="1"/>
</dbReference>
<dbReference type="InterPro" id="IPR036390">
    <property type="entry name" value="WH_DNA-bd_sf"/>
</dbReference>